<dbReference type="InterPro" id="IPR036291">
    <property type="entry name" value="NAD(P)-bd_dom_sf"/>
</dbReference>
<dbReference type="PANTHER" id="PTHR44196">
    <property type="entry name" value="DEHYDROGENASE/REDUCTASE SDR FAMILY MEMBER 7B"/>
    <property type="match status" value="1"/>
</dbReference>
<gene>
    <name evidence="4" type="ORF">COX41_01515</name>
</gene>
<evidence type="ECO:0000313" key="5">
    <source>
        <dbReference type="Proteomes" id="UP000231292"/>
    </source>
</evidence>
<dbReference type="Gene3D" id="3.40.50.720">
    <property type="entry name" value="NAD(P)-binding Rossmann-like Domain"/>
    <property type="match status" value="1"/>
</dbReference>
<comment type="caution">
    <text evidence="4">The sequence shown here is derived from an EMBL/GenBank/DDBJ whole genome shotgun (WGS) entry which is preliminary data.</text>
</comment>
<evidence type="ECO:0008006" key="6">
    <source>
        <dbReference type="Google" id="ProtNLM"/>
    </source>
</evidence>
<protein>
    <recommendedName>
        <fullName evidence="6">Oxidoreductase</fullName>
    </recommendedName>
</protein>
<dbReference type="EMBL" id="PCRK01000026">
    <property type="protein sequence ID" value="PIP19700.1"/>
    <property type="molecule type" value="Genomic_DNA"/>
</dbReference>
<evidence type="ECO:0000313" key="4">
    <source>
        <dbReference type="EMBL" id="PIP19700.1"/>
    </source>
</evidence>
<reference evidence="4 5" key="1">
    <citation type="submission" date="2017-09" db="EMBL/GenBank/DDBJ databases">
        <title>Depth-based differentiation of microbial function through sediment-hosted aquifers and enrichment of novel symbionts in the deep terrestrial subsurface.</title>
        <authorList>
            <person name="Probst A.J."/>
            <person name="Ladd B."/>
            <person name="Jarett J.K."/>
            <person name="Geller-Mcgrath D.E."/>
            <person name="Sieber C.M."/>
            <person name="Emerson J.B."/>
            <person name="Anantharaman K."/>
            <person name="Thomas B.C."/>
            <person name="Malmstrom R."/>
            <person name="Stieglmeier M."/>
            <person name="Klingl A."/>
            <person name="Woyke T."/>
            <person name="Ryan C.M."/>
            <person name="Banfield J.F."/>
        </authorList>
    </citation>
    <scope>NUCLEOTIDE SEQUENCE [LARGE SCALE GENOMIC DNA]</scope>
    <source>
        <strain evidence="4">CG23_combo_of_CG06-09_8_20_14_all_41_10</strain>
    </source>
</reference>
<evidence type="ECO:0000256" key="1">
    <source>
        <dbReference type="ARBA" id="ARBA00006484"/>
    </source>
</evidence>
<keyword evidence="2" id="KW-0560">Oxidoreductase</keyword>
<sequence>MSENLKGKVAIVTGASRGIGKALACTAASLGINLTIAARQEGPLKETADEIAKKYKVEVLAVPCDVTKLEDLENLVNKTKGKFGKIDILINNAGVSSQYPFQEQPMEDFERLAYTNYLGYVRLIRLVINDMIKNKSGAIINMVSGSTLCDPLPRNFIVYSSLKVGLRAFSKGLFWELRDHGIKVTSILPGVTDTDLTGKLKEITQDTSRLMTTEAIENAVRFALTVPQNVCPLEIAVINQQTPWTAPVIPFKQQHPGR</sequence>
<accession>A0A2G9YKD5</accession>
<name>A0A2G9YKD5_9BACT</name>
<dbReference type="PRINTS" id="PR00081">
    <property type="entry name" value="GDHRDH"/>
</dbReference>
<evidence type="ECO:0000256" key="2">
    <source>
        <dbReference type="ARBA" id="ARBA00023002"/>
    </source>
</evidence>
<dbReference type="Pfam" id="PF00106">
    <property type="entry name" value="adh_short"/>
    <property type="match status" value="1"/>
</dbReference>
<dbReference type="GO" id="GO:0016020">
    <property type="term" value="C:membrane"/>
    <property type="evidence" value="ECO:0007669"/>
    <property type="project" value="TreeGrafter"/>
</dbReference>
<dbReference type="GO" id="GO:0016491">
    <property type="term" value="F:oxidoreductase activity"/>
    <property type="evidence" value="ECO:0007669"/>
    <property type="project" value="UniProtKB-KW"/>
</dbReference>
<dbReference type="CDD" id="cd05233">
    <property type="entry name" value="SDR_c"/>
    <property type="match status" value="1"/>
</dbReference>
<dbReference type="InterPro" id="IPR002347">
    <property type="entry name" value="SDR_fam"/>
</dbReference>
<dbReference type="PIRSF" id="PIRSF000126">
    <property type="entry name" value="11-beta-HSD1"/>
    <property type="match status" value="1"/>
</dbReference>
<proteinExistence type="inferred from homology"/>
<evidence type="ECO:0000256" key="3">
    <source>
        <dbReference type="RuleBase" id="RU000363"/>
    </source>
</evidence>
<dbReference type="SUPFAM" id="SSF51735">
    <property type="entry name" value="NAD(P)-binding Rossmann-fold domains"/>
    <property type="match status" value="1"/>
</dbReference>
<dbReference type="PANTHER" id="PTHR44196:SF1">
    <property type="entry name" value="DEHYDROGENASE_REDUCTASE SDR FAMILY MEMBER 7B"/>
    <property type="match status" value="1"/>
</dbReference>
<dbReference type="Proteomes" id="UP000231292">
    <property type="component" value="Unassembled WGS sequence"/>
</dbReference>
<dbReference type="PRINTS" id="PR00080">
    <property type="entry name" value="SDRFAMILY"/>
</dbReference>
<comment type="similarity">
    <text evidence="1 3">Belongs to the short-chain dehydrogenases/reductases (SDR) family.</text>
</comment>
<organism evidence="4 5">
    <name type="scientific">Candidatus Sherwoodlollariibacterium unditelluris</name>
    <dbReference type="NCBI Taxonomy" id="1974757"/>
    <lineage>
        <taxon>Bacteria</taxon>
        <taxon>Pseudomonadati</taxon>
        <taxon>Candidatus Omnitrophota</taxon>
        <taxon>Candidatus Sherwoodlollariibacterium</taxon>
    </lineage>
</organism>
<dbReference type="AlphaFoldDB" id="A0A2G9YKD5"/>